<reference evidence="5" key="1">
    <citation type="journal article" date="2014" name="Int. J. Syst. Evol. Microbiol.">
        <title>Complete genome sequence of Corynebacterium casei LMG S-19264T (=DSM 44701T), isolated from a smear-ripened cheese.</title>
        <authorList>
            <consortium name="US DOE Joint Genome Institute (JGI-PGF)"/>
            <person name="Walter F."/>
            <person name="Albersmeier A."/>
            <person name="Kalinowski J."/>
            <person name="Ruckert C."/>
        </authorList>
    </citation>
    <scope>NUCLEOTIDE SEQUENCE</scope>
    <source>
        <strain evidence="5">CCM 7905</strain>
    </source>
</reference>
<dbReference type="GO" id="GO:0016787">
    <property type="term" value="F:hydrolase activity"/>
    <property type="evidence" value="ECO:0007669"/>
    <property type="project" value="UniProtKB-KW"/>
</dbReference>
<protein>
    <recommendedName>
        <fullName evidence="4">Carboxyltransferase domain-containing protein</fullName>
    </recommendedName>
</protein>
<keyword evidence="1" id="KW-0547">Nucleotide-binding</keyword>
<reference evidence="5" key="2">
    <citation type="submission" date="2020-09" db="EMBL/GenBank/DDBJ databases">
        <authorList>
            <person name="Sun Q."/>
            <person name="Sedlacek I."/>
        </authorList>
    </citation>
    <scope>NUCLEOTIDE SEQUENCE</scope>
    <source>
        <strain evidence="5">CCM 7905</strain>
    </source>
</reference>
<evidence type="ECO:0000256" key="1">
    <source>
        <dbReference type="ARBA" id="ARBA00022741"/>
    </source>
</evidence>
<dbReference type="Proteomes" id="UP000654257">
    <property type="component" value="Unassembled WGS sequence"/>
</dbReference>
<accession>A0A917G394</accession>
<evidence type="ECO:0000313" key="5">
    <source>
        <dbReference type="EMBL" id="GGG20970.1"/>
    </source>
</evidence>
<evidence type="ECO:0000256" key="2">
    <source>
        <dbReference type="ARBA" id="ARBA00022801"/>
    </source>
</evidence>
<dbReference type="NCBIfam" id="TIGR00724">
    <property type="entry name" value="urea_amlyse_rel"/>
    <property type="match status" value="1"/>
</dbReference>
<dbReference type="RefSeq" id="WP_188546505.1">
    <property type="nucleotide sequence ID" value="NZ_BMCU01000004.1"/>
</dbReference>
<dbReference type="InterPro" id="IPR029000">
    <property type="entry name" value="Cyclophilin-like_dom_sf"/>
</dbReference>
<dbReference type="PANTHER" id="PTHR43309:SF3">
    <property type="entry name" value="5-OXOPROLINASE SUBUNIT C"/>
    <property type="match status" value="1"/>
</dbReference>
<evidence type="ECO:0000313" key="6">
    <source>
        <dbReference type="Proteomes" id="UP000654257"/>
    </source>
</evidence>
<dbReference type="EMBL" id="BMCU01000004">
    <property type="protein sequence ID" value="GGG20970.1"/>
    <property type="molecule type" value="Genomic_DNA"/>
</dbReference>
<keyword evidence="3" id="KW-0067">ATP-binding</keyword>
<name>A0A917G394_9NOCA</name>
<dbReference type="InterPro" id="IPR052708">
    <property type="entry name" value="PxpC"/>
</dbReference>
<evidence type="ECO:0000259" key="4">
    <source>
        <dbReference type="SMART" id="SM00797"/>
    </source>
</evidence>
<dbReference type="Pfam" id="PF02626">
    <property type="entry name" value="CT_A_B"/>
    <property type="match status" value="1"/>
</dbReference>
<keyword evidence="2" id="KW-0378">Hydrolase</keyword>
<feature type="domain" description="Carboxyltransferase" evidence="4">
    <location>
        <begin position="25"/>
        <end position="280"/>
    </location>
</feature>
<comment type="caution">
    <text evidence="5">The sequence shown here is derived from an EMBL/GenBank/DDBJ whole genome shotgun (WGS) entry which is preliminary data.</text>
</comment>
<dbReference type="InterPro" id="IPR003778">
    <property type="entry name" value="CT_A_B"/>
</dbReference>
<evidence type="ECO:0000256" key="3">
    <source>
        <dbReference type="ARBA" id="ARBA00022840"/>
    </source>
</evidence>
<dbReference type="SMART" id="SM00797">
    <property type="entry name" value="AHS2"/>
    <property type="match status" value="1"/>
</dbReference>
<gene>
    <name evidence="5" type="ORF">GCM10007304_38530</name>
</gene>
<dbReference type="AlphaFoldDB" id="A0A917G394"/>
<organism evidence="5 6">
    <name type="scientific">Rhodococcoides trifolii</name>
    <dbReference type="NCBI Taxonomy" id="908250"/>
    <lineage>
        <taxon>Bacteria</taxon>
        <taxon>Bacillati</taxon>
        <taxon>Actinomycetota</taxon>
        <taxon>Actinomycetes</taxon>
        <taxon>Mycobacteriales</taxon>
        <taxon>Nocardiaceae</taxon>
        <taxon>Rhodococcoides</taxon>
    </lineage>
</organism>
<proteinExistence type="predicted"/>
<sequence length="280" mass="28947">MSWLQITATGPLTTVQDRGRPGWASVGVGQSGAADLPSHDAANRLVGNTIGAATLEVTLGGLVFRPHGDIYLAVTGAPARASVDGVPMGHGTSQAVQSGATVSLEYAESGLRTYVAVRGGVSVAPVLGSRSTDSLSGIGPSRVQAGDALPVGRDVDKWPSVDVNPYDVQLGSLLHVVLGPRADWFTDTAQLFDQEWTVGTDSDRVGMKLEGRPLSRRSGELASEGMVTGALQVPPSGQPVLFLADHPVTGGYPVIGVVVSGDIPRAAQYVPGHTFTFSRS</sequence>
<dbReference type="Gene3D" id="2.40.100.10">
    <property type="entry name" value="Cyclophilin-like"/>
    <property type="match status" value="1"/>
</dbReference>
<keyword evidence="6" id="KW-1185">Reference proteome</keyword>
<dbReference type="GO" id="GO:0005524">
    <property type="term" value="F:ATP binding"/>
    <property type="evidence" value="ECO:0007669"/>
    <property type="project" value="UniProtKB-KW"/>
</dbReference>
<dbReference type="SUPFAM" id="SSF50891">
    <property type="entry name" value="Cyclophilin-like"/>
    <property type="match status" value="1"/>
</dbReference>
<dbReference type="PANTHER" id="PTHR43309">
    <property type="entry name" value="5-OXOPROLINASE SUBUNIT C"/>
    <property type="match status" value="1"/>
</dbReference>